<feature type="region of interest" description="Disordered" evidence="1">
    <location>
        <begin position="1"/>
        <end position="27"/>
    </location>
</feature>
<sequence>MSVDNSFDNLEQLMFPSDDDMQNREKREEQYVLDPIPQEQEDKPIQLNPANNGKTYEQLFEIVQRLNDINWVEPSSKITPIKYLTPITYWFIICSQYFRNDADPKIIKINQECQQIQEEPPRPYTYFDDWFIMEMRNIVNYNLRQMVKRIITQK</sequence>
<proteinExistence type="predicted"/>
<reference evidence="2" key="1">
    <citation type="submission" date="2021-01" db="EMBL/GenBank/DDBJ databases">
        <authorList>
            <consortium name="Genoscope - CEA"/>
            <person name="William W."/>
        </authorList>
    </citation>
    <scope>NUCLEOTIDE SEQUENCE</scope>
</reference>
<comment type="caution">
    <text evidence="2">The sequence shown here is derived from an EMBL/GenBank/DDBJ whole genome shotgun (WGS) entry which is preliminary data.</text>
</comment>
<keyword evidence="3" id="KW-1185">Reference proteome</keyword>
<evidence type="ECO:0000256" key="1">
    <source>
        <dbReference type="SAM" id="MobiDB-lite"/>
    </source>
</evidence>
<organism evidence="2 3">
    <name type="scientific">Paramecium sonneborni</name>
    <dbReference type="NCBI Taxonomy" id="65129"/>
    <lineage>
        <taxon>Eukaryota</taxon>
        <taxon>Sar</taxon>
        <taxon>Alveolata</taxon>
        <taxon>Ciliophora</taxon>
        <taxon>Intramacronucleata</taxon>
        <taxon>Oligohymenophorea</taxon>
        <taxon>Peniculida</taxon>
        <taxon>Parameciidae</taxon>
        <taxon>Paramecium</taxon>
    </lineage>
</organism>
<dbReference type="OrthoDB" id="307172at2759"/>
<dbReference type="Proteomes" id="UP000692954">
    <property type="component" value="Unassembled WGS sequence"/>
</dbReference>
<evidence type="ECO:0000313" key="2">
    <source>
        <dbReference type="EMBL" id="CAD8123364.1"/>
    </source>
</evidence>
<evidence type="ECO:0000313" key="3">
    <source>
        <dbReference type="Proteomes" id="UP000692954"/>
    </source>
</evidence>
<dbReference type="EMBL" id="CAJJDN010000144">
    <property type="protein sequence ID" value="CAD8123364.1"/>
    <property type="molecule type" value="Genomic_DNA"/>
</dbReference>
<accession>A0A8S1R7P4</accession>
<gene>
    <name evidence="2" type="ORF">PSON_ATCC_30995.1.T1440074</name>
</gene>
<dbReference type="AlphaFoldDB" id="A0A8S1R7P4"/>
<name>A0A8S1R7P4_9CILI</name>
<protein>
    <submittedName>
        <fullName evidence="2">Uncharacterized protein</fullName>
    </submittedName>
</protein>